<reference evidence="1" key="1">
    <citation type="submission" date="2015-09" db="EMBL/GenBank/DDBJ databases">
        <title>Draft Genome Sequences of Two Novel Amoeba-resistant Intranuclear Bacteria, Candidatus Berkiella cookevillensis and Candidatus Berkiella aquae.</title>
        <authorList>
            <person name="Mehari Y.T."/>
            <person name="Arivett B.A."/>
            <person name="Farone A.L."/>
            <person name="Gunderson J.H."/>
            <person name="Farone M.B."/>
        </authorList>
    </citation>
    <scope>NUCLEOTIDE SEQUENCE [LARGE SCALE GENOMIC DNA]</scope>
    <source>
        <strain evidence="1">CC99</strain>
    </source>
</reference>
<evidence type="ECO:0008006" key="2">
    <source>
        <dbReference type="Google" id="ProtNLM"/>
    </source>
</evidence>
<organism evidence="1">
    <name type="scientific">Candidatus Berkiella cookevillensis</name>
    <dbReference type="NCBI Taxonomy" id="437022"/>
    <lineage>
        <taxon>Bacteria</taxon>
        <taxon>Pseudomonadati</taxon>
        <taxon>Pseudomonadota</taxon>
        <taxon>Gammaproteobacteria</taxon>
        <taxon>Candidatus Berkiellales</taxon>
        <taxon>Candidatus Berkiellaceae</taxon>
        <taxon>Candidatus Berkiella</taxon>
    </lineage>
</organism>
<accession>A0A0Q9YC36</accession>
<dbReference type="STRING" id="437022.CC99x_01649"/>
<protein>
    <recommendedName>
        <fullName evidence="2">Virulence protein RhuM family protein</fullName>
    </recommendedName>
</protein>
<comment type="caution">
    <text evidence="1">The sequence shown here is derived from an EMBL/GenBank/DDBJ whole genome shotgun (WGS) entry which is preliminary data.</text>
</comment>
<evidence type="ECO:0000313" key="1">
    <source>
        <dbReference type="EMBL" id="KRG18207.1"/>
    </source>
</evidence>
<gene>
    <name evidence="1" type="ORF">CC99x_01649</name>
</gene>
<dbReference type="EMBL" id="LKHV01000008">
    <property type="protein sequence ID" value="KRG18207.1"/>
    <property type="molecule type" value="Genomic_DNA"/>
</dbReference>
<dbReference type="AlphaFoldDB" id="A0A0Q9YC36"/>
<dbReference type="PANTHER" id="PTHR35810">
    <property type="entry name" value="CYTOPLASMIC PROTEIN-RELATED"/>
    <property type="match status" value="1"/>
</dbReference>
<dbReference type="InterPro" id="IPR011204">
    <property type="entry name" value="Virulence_RhuM-like"/>
</dbReference>
<dbReference type="PANTHER" id="PTHR35810:SF1">
    <property type="entry name" value="CYTOPLASMIC PROTEIN"/>
    <property type="match status" value="1"/>
</dbReference>
<dbReference type="PATRIC" id="fig|1590042.3.peg.1675"/>
<dbReference type="Pfam" id="PF13310">
    <property type="entry name" value="Virulence_RhuM"/>
    <property type="match status" value="1"/>
</dbReference>
<name>A0A0Q9YC36_9GAMM</name>
<sequence length="129" mass="14817">MGLTTWEGAPDGKILKTDVSIAKNYLTSEELESLGKIVNAYLELAEERAKRKIPMTMEDWATRLDKFLEFDDRVVLKDAGKISAKIAKDHAESEFERYRIIQDKLFESDFDRETKALEKQIVKNESEGS</sequence>
<dbReference type="RefSeq" id="WP_083477358.1">
    <property type="nucleotide sequence ID" value="NZ_LKHV02000001.1"/>
</dbReference>
<proteinExistence type="predicted"/>